<feature type="signal peptide" evidence="2">
    <location>
        <begin position="1"/>
        <end position="18"/>
    </location>
</feature>
<reference evidence="3 5" key="1">
    <citation type="journal article" date="2014" name="Curr. Biol.">
        <title>The genome of the clonal raider ant Cerapachys biroi.</title>
        <authorList>
            <person name="Oxley P.R."/>
            <person name="Ji L."/>
            <person name="Fetter-Pruneda I."/>
            <person name="McKenzie S.K."/>
            <person name="Li C."/>
            <person name="Hu H."/>
            <person name="Zhang G."/>
            <person name="Kronauer D.J."/>
        </authorList>
    </citation>
    <scope>NUCLEOTIDE SEQUENCE [LARGE SCALE GENOMIC DNA]</scope>
</reference>
<evidence type="ECO:0000313" key="4">
    <source>
        <dbReference type="EMBL" id="RLU19330.1"/>
    </source>
</evidence>
<accession>A0A026WCP8</accession>
<feature type="compositionally biased region" description="Basic and acidic residues" evidence="1">
    <location>
        <begin position="133"/>
        <end position="152"/>
    </location>
</feature>
<gene>
    <name evidence="4" type="ORF">DMN91_007887</name>
    <name evidence="3" type="ORF">X777_06815</name>
</gene>
<dbReference type="Proteomes" id="UP000279307">
    <property type="component" value="Chromosome 8"/>
</dbReference>
<dbReference type="EMBL" id="KK107274">
    <property type="protein sequence ID" value="EZA53708.1"/>
    <property type="molecule type" value="Genomic_DNA"/>
</dbReference>
<evidence type="ECO:0000256" key="1">
    <source>
        <dbReference type="SAM" id="MobiDB-lite"/>
    </source>
</evidence>
<dbReference type="Proteomes" id="UP000053097">
    <property type="component" value="Unassembled WGS sequence"/>
</dbReference>
<dbReference type="OrthoDB" id="7683569at2759"/>
<feature type="region of interest" description="Disordered" evidence="1">
    <location>
        <begin position="111"/>
        <end position="164"/>
    </location>
</feature>
<feature type="compositionally biased region" description="Acidic residues" evidence="1">
    <location>
        <begin position="153"/>
        <end position="164"/>
    </location>
</feature>
<feature type="chain" id="PRO_5036289141" description="DUF4794 domain-containing protein" evidence="2">
    <location>
        <begin position="19"/>
        <end position="164"/>
    </location>
</feature>
<keyword evidence="2" id="KW-0732">Signal</keyword>
<dbReference type="OMA" id="THSPYYV"/>
<evidence type="ECO:0000256" key="2">
    <source>
        <dbReference type="SAM" id="SignalP"/>
    </source>
</evidence>
<evidence type="ECO:0000313" key="3">
    <source>
        <dbReference type="EMBL" id="EZA53708.1"/>
    </source>
</evidence>
<evidence type="ECO:0000313" key="5">
    <source>
        <dbReference type="Proteomes" id="UP000053097"/>
    </source>
</evidence>
<protein>
    <recommendedName>
        <fullName evidence="6">DUF4794 domain-containing protein</fullName>
    </recommendedName>
</protein>
<organism evidence="3 5">
    <name type="scientific">Ooceraea biroi</name>
    <name type="common">Clonal raider ant</name>
    <name type="synonym">Cerapachys biroi</name>
    <dbReference type="NCBI Taxonomy" id="2015173"/>
    <lineage>
        <taxon>Eukaryota</taxon>
        <taxon>Metazoa</taxon>
        <taxon>Ecdysozoa</taxon>
        <taxon>Arthropoda</taxon>
        <taxon>Hexapoda</taxon>
        <taxon>Insecta</taxon>
        <taxon>Pterygota</taxon>
        <taxon>Neoptera</taxon>
        <taxon>Endopterygota</taxon>
        <taxon>Hymenoptera</taxon>
        <taxon>Apocrita</taxon>
        <taxon>Aculeata</taxon>
        <taxon>Formicoidea</taxon>
        <taxon>Formicidae</taxon>
        <taxon>Dorylinae</taxon>
        <taxon>Ooceraea</taxon>
    </lineage>
</organism>
<evidence type="ECO:0008006" key="6">
    <source>
        <dbReference type="Google" id="ProtNLM"/>
    </source>
</evidence>
<dbReference type="AlphaFoldDB" id="A0A026WCP8"/>
<keyword evidence="5" id="KW-1185">Reference proteome</keyword>
<reference evidence="4" key="3">
    <citation type="submission" date="2018-07" db="EMBL/GenBank/DDBJ databases">
        <authorList>
            <person name="Mckenzie S.K."/>
            <person name="Kronauer D.J.C."/>
        </authorList>
    </citation>
    <scope>NUCLEOTIDE SEQUENCE</scope>
    <source>
        <strain evidence="4">Clonal line C1</strain>
    </source>
</reference>
<name>A0A026WCP8_OOCBI</name>
<proteinExistence type="predicted"/>
<sequence>MRSSMLIVIFYVIGTATSKPLWSTLIDDNYMHPTFNAQPHYLATYQDTHSPYYVYNVHMNTGGIPSTIYANGKPEAALPSYSFYYGTPIYDFRIPLSPVYPVLTPSHHPGFPPRPLLPPTSTQEPFDVDDYDGIEKLDTQVDPNAETKKPENNEDDDSITVEAI</sequence>
<dbReference type="EMBL" id="QOIP01000008">
    <property type="protein sequence ID" value="RLU19330.1"/>
    <property type="molecule type" value="Genomic_DNA"/>
</dbReference>
<reference evidence="4" key="2">
    <citation type="journal article" date="2018" name="Genome Res.">
        <title>The genomic architecture and molecular evolution of ant odorant receptors.</title>
        <authorList>
            <person name="McKenzie S.K."/>
            <person name="Kronauer D.J.C."/>
        </authorList>
    </citation>
    <scope>NUCLEOTIDE SEQUENCE [LARGE SCALE GENOMIC DNA]</scope>
    <source>
        <strain evidence="4">Clonal line C1</strain>
    </source>
</reference>